<dbReference type="Pfam" id="PF04982">
    <property type="entry name" value="TM_HPP"/>
    <property type="match status" value="1"/>
</dbReference>
<dbReference type="SMART" id="SM00116">
    <property type="entry name" value="CBS"/>
    <property type="match status" value="2"/>
</dbReference>
<organism evidence="5 6">
    <name type="scientific">Pseudomonas schmalbachii</name>
    <dbReference type="NCBI Taxonomy" id="2816993"/>
    <lineage>
        <taxon>Bacteria</taxon>
        <taxon>Pseudomonadati</taxon>
        <taxon>Pseudomonadota</taxon>
        <taxon>Gammaproteobacteria</taxon>
        <taxon>Pseudomonadales</taxon>
        <taxon>Pseudomonadaceae</taxon>
        <taxon>Pseudomonas</taxon>
    </lineage>
</organism>
<feature type="transmembrane region" description="Helical" evidence="3">
    <location>
        <begin position="59"/>
        <end position="75"/>
    </location>
</feature>
<evidence type="ECO:0000259" key="4">
    <source>
        <dbReference type="PROSITE" id="PS51371"/>
    </source>
</evidence>
<dbReference type="InterPro" id="IPR046342">
    <property type="entry name" value="CBS_dom_sf"/>
</dbReference>
<dbReference type="Proteomes" id="UP000669060">
    <property type="component" value="Unassembled WGS sequence"/>
</dbReference>
<feature type="domain" description="CBS" evidence="4">
    <location>
        <begin position="246"/>
        <end position="302"/>
    </location>
</feature>
<keyword evidence="3" id="KW-0472">Membrane</keyword>
<keyword evidence="6" id="KW-1185">Reference proteome</keyword>
<evidence type="ECO:0000313" key="5">
    <source>
        <dbReference type="EMBL" id="MBO3277672.1"/>
    </source>
</evidence>
<feature type="domain" description="CBS" evidence="4">
    <location>
        <begin position="316"/>
        <end position="373"/>
    </location>
</feature>
<evidence type="ECO:0000313" key="6">
    <source>
        <dbReference type="Proteomes" id="UP000669060"/>
    </source>
</evidence>
<dbReference type="CDD" id="cd04600">
    <property type="entry name" value="CBS_pair_HPP_assoc"/>
    <property type="match status" value="1"/>
</dbReference>
<accession>A0ABS3TVH5</accession>
<dbReference type="InterPro" id="IPR000644">
    <property type="entry name" value="CBS_dom"/>
</dbReference>
<name>A0ABS3TVH5_9PSED</name>
<dbReference type="PANTHER" id="PTHR43080">
    <property type="entry name" value="CBS DOMAIN-CONTAINING PROTEIN CBSX3, MITOCHONDRIAL"/>
    <property type="match status" value="1"/>
</dbReference>
<keyword evidence="1 2" id="KW-0129">CBS domain</keyword>
<gene>
    <name evidence="5" type="ORF">JFY56_20865</name>
</gene>
<feature type="transmembrane region" description="Helical" evidence="3">
    <location>
        <begin position="147"/>
        <end position="165"/>
    </location>
</feature>
<dbReference type="Gene3D" id="3.10.580.10">
    <property type="entry name" value="CBS-domain"/>
    <property type="match status" value="2"/>
</dbReference>
<sequence>MSTPTHFDWLKRLSSGAAPASPREWLRILVCGCLALGGSLWLCSALFDSDAIQRIGPPLAASALLVFAVASSPLAQPWPLLAGNLLAAAIGLGAGQWLGHGWPAATAAMGSSMLAMFALRCLHPPSSALAFSLALGGPLVEQQGLLLLYPILVVSLALIGAALLLNNLTRHAYPRQLAIAPVNPHRTRDPLPSRRLDFNRADLDLALKEFGGFVDITREDLEQLLRTTELHAAERVMGGVTAADIMSRDLRTVSPHARLSQARQLFRRFHVKALPVLDERRALVGILTQSDLLAGLLGRSPFSRLALGGPSVAQVMTRQVETASLDTPLLQLVGRMSDEGRHCLPVLDERGELAGLVSQTDLIAALQRCWLQSSAVERPALQAVS</sequence>
<comment type="caution">
    <text evidence="5">The sequence shown here is derived from an EMBL/GenBank/DDBJ whole genome shotgun (WGS) entry which is preliminary data.</text>
</comment>
<keyword evidence="3" id="KW-1133">Transmembrane helix</keyword>
<dbReference type="Pfam" id="PF00571">
    <property type="entry name" value="CBS"/>
    <property type="match status" value="2"/>
</dbReference>
<dbReference type="PROSITE" id="PS51371">
    <property type="entry name" value="CBS"/>
    <property type="match status" value="2"/>
</dbReference>
<feature type="transmembrane region" description="Helical" evidence="3">
    <location>
        <begin position="25"/>
        <end position="47"/>
    </location>
</feature>
<dbReference type="PANTHER" id="PTHR43080:SF2">
    <property type="entry name" value="CBS DOMAIN-CONTAINING PROTEIN"/>
    <property type="match status" value="1"/>
</dbReference>
<evidence type="ECO:0000256" key="2">
    <source>
        <dbReference type="PROSITE-ProRule" id="PRU00703"/>
    </source>
</evidence>
<keyword evidence="3" id="KW-0812">Transmembrane</keyword>
<dbReference type="EMBL" id="JAELYA010000009">
    <property type="protein sequence ID" value="MBO3277672.1"/>
    <property type="molecule type" value="Genomic_DNA"/>
</dbReference>
<evidence type="ECO:0000256" key="3">
    <source>
        <dbReference type="SAM" id="Phobius"/>
    </source>
</evidence>
<dbReference type="InterPro" id="IPR058581">
    <property type="entry name" value="TM_HPP"/>
</dbReference>
<proteinExistence type="predicted"/>
<reference evidence="5 6" key="1">
    <citation type="submission" date="2020-12" db="EMBL/GenBank/DDBJ databases">
        <title>Pseudomonas schmalbachii sp. nov. isolated from millipede gut.</title>
        <authorList>
            <person name="Shelomi M."/>
        </authorList>
    </citation>
    <scope>NUCLEOTIDE SEQUENCE [LARGE SCALE GENOMIC DNA]</scope>
    <source>
        <strain evidence="5 6">Milli4</strain>
    </source>
</reference>
<dbReference type="RefSeq" id="WP_208316063.1">
    <property type="nucleotide sequence ID" value="NZ_JAELYA010000009.1"/>
</dbReference>
<evidence type="ECO:0000256" key="1">
    <source>
        <dbReference type="ARBA" id="ARBA00023122"/>
    </source>
</evidence>
<dbReference type="InterPro" id="IPR051257">
    <property type="entry name" value="Diverse_CBS-Domain"/>
</dbReference>
<dbReference type="SUPFAM" id="SSF54631">
    <property type="entry name" value="CBS-domain pair"/>
    <property type="match status" value="1"/>
</dbReference>
<protein>
    <submittedName>
        <fullName evidence="5">HPP family protein</fullName>
    </submittedName>
</protein>